<gene>
    <name evidence="3" type="ORF">Pflav_075710</name>
</gene>
<dbReference type="GO" id="GO:0005975">
    <property type="term" value="P:carbohydrate metabolic process"/>
    <property type="evidence" value="ECO:0007669"/>
    <property type="project" value="InterPro"/>
</dbReference>
<feature type="region of interest" description="Disordered" evidence="1">
    <location>
        <begin position="178"/>
        <end position="209"/>
    </location>
</feature>
<evidence type="ECO:0000259" key="2">
    <source>
        <dbReference type="Pfam" id="PF03636"/>
    </source>
</evidence>
<dbReference type="PANTHER" id="PTHR11051">
    <property type="entry name" value="GLYCOSYL HYDROLASE-RELATED"/>
    <property type="match status" value="1"/>
</dbReference>
<accession>A0A6F8Y5C6</accession>
<reference evidence="3 4" key="1">
    <citation type="submission" date="2020-03" db="EMBL/GenBank/DDBJ databases">
        <title>Whole genome shotgun sequence of Phytohabitans flavus NBRC 107702.</title>
        <authorList>
            <person name="Komaki H."/>
            <person name="Tamura T."/>
        </authorList>
    </citation>
    <scope>NUCLEOTIDE SEQUENCE [LARGE SCALE GENOMIC DNA]</scope>
    <source>
        <strain evidence="3 4">NBRC 107702</strain>
    </source>
</reference>
<keyword evidence="4" id="KW-1185">Reference proteome</keyword>
<dbReference type="PANTHER" id="PTHR11051:SF13">
    <property type="entry name" value="GLYCOSYL TRANSFERASE"/>
    <property type="match status" value="1"/>
</dbReference>
<dbReference type="GO" id="GO:0030246">
    <property type="term" value="F:carbohydrate binding"/>
    <property type="evidence" value="ECO:0007669"/>
    <property type="project" value="InterPro"/>
</dbReference>
<dbReference type="GO" id="GO:0004553">
    <property type="term" value="F:hydrolase activity, hydrolyzing O-glycosyl compounds"/>
    <property type="evidence" value="ECO:0007669"/>
    <property type="project" value="TreeGrafter"/>
</dbReference>
<dbReference type="Pfam" id="PF03636">
    <property type="entry name" value="Glyco_hydro_65N"/>
    <property type="match status" value="1"/>
</dbReference>
<feature type="domain" description="Glycoside hydrolase family 65 N-terminal" evidence="2">
    <location>
        <begin position="16"/>
        <end position="179"/>
    </location>
</feature>
<dbReference type="Gene3D" id="2.70.98.40">
    <property type="entry name" value="Glycoside hydrolase, family 65, N-terminal domain"/>
    <property type="match status" value="1"/>
</dbReference>
<dbReference type="InterPro" id="IPR005196">
    <property type="entry name" value="Glyco_hydro_65_N"/>
</dbReference>
<dbReference type="Proteomes" id="UP000502508">
    <property type="component" value="Chromosome"/>
</dbReference>
<evidence type="ECO:0000256" key="1">
    <source>
        <dbReference type="SAM" id="MobiDB-lite"/>
    </source>
</evidence>
<reference evidence="3 4" key="2">
    <citation type="submission" date="2020-03" db="EMBL/GenBank/DDBJ databases">
        <authorList>
            <person name="Ichikawa N."/>
            <person name="Kimura A."/>
            <person name="Kitahashi Y."/>
            <person name="Uohara A."/>
        </authorList>
    </citation>
    <scope>NUCLEOTIDE SEQUENCE [LARGE SCALE GENOMIC DNA]</scope>
    <source>
        <strain evidence="3 4">NBRC 107702</strain>
    </source>
</reference>
<dbReference type="SUPFAM" id="SSF74650">
    <property type="entry name" value="Galactose mutarotase-like"/>
    <property type="match status" value="1"/>
</dbReference>
<evidence type="ECO:0000313" key="3">
    <source>
        <dbReference type="EMBL" id="BCB81161.1"/>
    </source>
</evidence>
<dbReference type="AlphaFoldDB" id="A0A6F8Y5C6"/>
<sequence>MIRERAYPVEPWHVRETRLDLDVLAQSESVFALSNGHIGLRGNLDEGEPHGLPGTYLNSFYELRPLPYAEAGYGFPESGQTVVNVTNGKLIRLLVDDEPFDVRYGEVRTHQRTLDLQAGTLDRTVEWVSPAGRAVRVHSTRLVSFTQRAVAAICYEVEVADDRPLRLIVQSELVANEELPPTRKDPGSPRCSKPRSSLRSTWRRPRAAC</sequence>
<dbReference type="EMBL" id="AP022870">
    <property type="protein sequence ID" value="BCB81161.1"/>
    <property type="molecule type" value="Genomic_DNA"/>
</dbReference>
<name>A0A6F8Y5C6_9ACTN</name>
<protein>
    <recommendedName>
        <fullName evidence="2">Glycoside hydrolase family 65 N-terminal domain-containing protein</fullName>
    </recommendedName>
</protein>
<proteinExistence type="predicted"/>
<organism evidence="3 4">
    <name type="scientific">Phytohabitans flavus</name>
    <dbReference type="NCBI Taxonomy" id="1076124"/>
    <lineage>
        <taxon>Bacteria</taxon>
        <taxon>Bacillati</taxon>
        <taxon>Actinomycetota</taxon>
        <taxon>Actinomycetes</taxon>
        <taxon>Micromonosporales</taxon>
        <taxon>Micromonosporaceae</taxon>
    </lineage>
</organism>
<evidence type="ECO:0000313" key="4">
    <source>
        <dbReference type="Proteomes" id="UP000502508"/>
    </source>
</evidence>
<dbReference type="InterPro" id="IPR011013">
    <property type="entry name" value="Gal_mutarotase_sf_dom"/>
</dbReference>
<dbReference type="InterPro" id="IPR037018">
    <property type="entry name" value="GH65_N"/>
</dbReference>
<dbReference type="KEGG" id="pfla:Pflav_075710"/>